<protein>
    <submittedName>
        <fullName evidence="1">Uncharacterized protein</fullName>
    </submittedName>
</protein>
<accession>A0A7K3VLY2</accession>
<organism evidence="1 2">
    <name type="scientific">Rhizobium leguminosarum</name>
    <dbReference type="NCBI Taxonomy" id="384"/>
    <lineage>
        <taxon>Bacteria</taxon>
        <taxon>Pseudomonadati</taxon>
        <taxon>Pseudomonadota</taxon>
        <taxon>Alphaproteobacteria</taxon>
        <taxon>Hyphomicrobiales</taxon>
        <taxon>Rhizobiaceae</taxon>
        <taxon>Rhizobium/Agrobacterium group</taxon>
        <taxon>Rhizobium</taxon>
    </lineage>
</organism>
<comment type="caution">
    <text evidence="1">The sequence shown here is derived from an EMBL/GenBank/DDBJ whole genome shotgun (WGS) entry which is preliminary data.</text>
</comment>
<evidence type="ECO:0000313" key="1">
    <source>
        <dbReference type="EMBL" id="NEK17747.1"/>
    </source>
</evidence>
<reference evidence="1 2" key="1">
    <citation type="submission" date="2019-12" db="EMBL/GenBank/DDBJ databases">
        <title>Rhizobium genotypes associated with high levels of biological nitrogen fixation by grain legumes in a temperate-maritime cropping system.</title>
        <authorList>
            <person name="Maluk M."/>
            <person name="Francesc Ferrando Molina F."/>
            <person name="Lopez Del Egido L."/>
            <person name="Lafos M."/>
            <person name="Langarica-Fuentes A."/>
            <person name="Gebre Yohannes G."/>
            <person name="Young M.W."/>
            <person name="Martin P."/>
            <person name="Gantlett R."/>
            <person name="Kenicer G."/>
            <person name="Hawes C."/>
            <person name="Begg G.S."/>
            <person name="Quilliam R.S."/>
            <person name="Squire G.R."/>
            <person name="Poole P.S."/>
            <person name="Young P.W."/>
            <person name="Iannetta P.M."/>
            <person name="James E.K."/>
        </authorList>
    </citation>
    <scope>NUCLEOTIDE SEQUENCE [LARGE SCALE GENOMIC DNA]</scope>
    <source>
        <strain evidence="1 2">JHI54</strain>
    </source>
</reference>
<evidence type="ECO:0000313" key="2">
    <source>
        <dbReference type="Proteomes" id="UP000471705"/>
    </source>
</evidence>
<sequence>MMMLRLKRLRNSLSDVPGMVLEEAGAVALELNNLHRFPLLPGAIRVAETAESI</sequence>
<dbReference type="AlphaFoldDB" id="A0A7K3VLY2"/>
<gene>
    <name evidence="1" type="ORF">GR257_23255</name>
</gene>
<name>A0A7K3VLY2_RHILE</name>
<dbReference type="EMBL" id="WUFV01000015">
    <property type="protein sequence ID" value="NEK17747.1"/>
    <property type="molecule type" value="Genomic_DNA"/>
</dbReference>
<proteinExistence type="predicted"/>
<dbReference type="Proteomes" id="UP000471705">
    <property type="component" value="Unassembled WGS sequence"/>
</dbReference>
<dbReference type="RefSeq" id="WP_164048293.1">
    <property type="nucleotide sequence ID" value="NZ_WUFV01000015.1"/>
</dbReference>